<dbReference type="Proteomes" id="UP001485301">
    <property type="component" value="Chromosome"/>
</dbReference>
<name>A0ACD5C241_9SPHI</name>
<evidence type="ECO:0000313" key="1">
    <source>
        <dbReference type="EMBL" id="WZN55727.1"/>
    </source>
</evidence>
<gene>
    <name evidence="1" type="ORF">AACH28_24370</name>
</gene>
<sequence>MEKRDKIAVFTVVLLLIGIFIFSLVEQHSQWIEAFYARGFYRYYSHVPRFIFGYVPSFSLGDLFYVLVVAFLLYSIAKLIGNLWKGRWKSSFRSVLTMINLVLGLYFFFYLSWGMNYYREPISINANLKVDSLKLADYLVVLNGFLDSTNNLREHVNPSEWEEHKETIQRDLNTWVQQDTAFADFLSRGQIRAKSPINSRIVSFFGVSGYFNPFTHEAHVNKAMPVTFLPFTTVHELAHQQGIGFEDEANFIAFARLQRHPQIFYRYSAYLQTTLYMLRELQGMYPDLGKDYKGRLSAKVLNDMEKERYFWSQYTGWVDDVMGLFYNQYLKHNNQQEGIARYDRMTRLVLAYELKRRGCR</sequence>
<protein>
    <submittedName>
        <fullName evidence="1">DUF3810 domain-containing protein</fullName>
    </submittedName>
</protein>
<accession>A0ACD5C241</accession>
<reference evidence="1" key="1">
    <citation type="submission" date="2024-04" db="EMBL/GenBank/DDBJ databases">
        <title>Complete genome sequence of Sphingobacterium thalpophiium BAA-1094.</title>
        <authorList>
            <person name="Adaikpoh B.I."/>
        </authorList>
    </citation>
    <scope>NUCLEOTIDE SEQUENCE</scope>
    <source>
        <strain evidence="1">BAA-1094</strain>
    </source>
</reference>
<proteinExistence type="predicted"/>
<evidence type="ECO:0000313" key="2">
    <source>
        <dbReference type="Proteomes" id="UP001485301"/>
    </source>
</evidence>
<organism evidence="1 2">
    <name type="scientific">Sphingobacterium thalpophilum</name>
    <dbReference type="NCBI Taxonomy" id="259"/>
    <lineage>
        <taxon>Bacteria</taxon>
        <taxon>Pseudomonadati</taxon>
        <taxon>Bacteroidota</taxon>
        <taxon>Sphingobacteriia</taxon>
        <taxon>Sphingobacteriales</taxon>
        <taxon>Sphingobacteriaceae</taxon>
        <taxon>Sphingobacterium</taxon>
    </lineage>
</organism>
<keyword evidence="2" id="KW-1185">Reference proteome</keyword>
<dbReference type="EMBL" id="CP151087">
    <property type="protein sequence ID" value="WZN55727.1"/>
    <property type="molecule type" value="Genomic_DNA"/>
</dbReference>